<dbReference type="PANTHER" id="PTHR45835">
    <property type="entry name" value="YALI0A06105P"/>
    <property type="match status" value="1"/>
</dbReference>
<evidence type="ECO:0000259" key="2">
    <source>
        <dbReference type="Pfam" id="PF24626"/>
    </source>
</evidence>
<feature type="domain" description="Chromo" evidence="1">
    <location>
        <begin position="217"/>
        <end position="256"/>
    </location>
</feature>
<dbReference type="InterPro" id="IPR016197">
    <property type="entry name" value="Chromo-like_dom_sf"/>
</dbReference>
<dbReference type="PANTHER" id="PTHR45835:SF99">
    <property type="entry name" value="CHROMO DOMAIN-CONTAINING PROTEIN-RELATED"/>
    <property type="match status" value="1"/>
</dbReference>
<dbReference type="SUPFAM" id="SSF53098">
    <property type="entry name" value="Ribonuclease H-like"/>
    <property type="match status" value="1"/>
</dbReference>
<evidence type="ECO:0000259" key="1">
    <source>
        <dbReference type="Pfam" id="PF00385"/>
    </source>
</evidence>
<gene>
    <name evidence="3" type="ORF">Tco_0839009</name>
</gene>
<name>A0ABQ5ARX1_9ASTR</name>
<keyword evidence="4" id="KW-1185">Reference proteome</keyword>
<organism evidence="3 4">
    <name type="scientific">Tanacetum coccineum</name>
    <dbReference type="NCBI Taxonomy" id="301880"/>
    <lineage>
        <taxon>Eukaryota</taxon>
        <taxon>Viridiplantae</taxon>
        <taxon>Streptophyta</taxon>
        <taxon>Embryophyta</taxon>
        <taxon>Tracheophyta</taxon>
        <taxon>Spermatophyta</taxon>
        <taxon>Magnoliopsida</taxon>
        <taxon>eudicotyledons</taxon>
        <taxon>Gunneridae</taxon>
        <taxon>Pentapetalae</taxon>
        <taxon>asterids</taxon>
        <taxon>campanulids</taxon>
        <taxon>Asterales</taxon>
        <taxon>Asteraceae</taxon>
        <taxon>Asteroideae</taxon>
        <taxon>Anthemideae</taxon>
        <taxon>Anthemidinae</taxon>
        <taxon>Tanacetum</taxon>
    </lineage>
</organism>
<dbReference type="InterPro" id="IPR056924">
    <property type="entry name" value="SH3_Tf2-1"/>
</dbReference>
<protein>
    <submittedName>
        <fullName evidence="3">Mitochondrial protein</fullName>
    </submittedName>
</protein>
<dbReference type="EMBL" id="BQNB010012517">
    <property type="protein sequence ID" value="GJT04547.1"/>
    <property type="molecule type" value="Genomic_DNA"/>
</dbReference>
<dbReference type="Gene3D" id="3.30.420.10">
    <property type="entry name" value="Ribonuclease H-like superfamily/Ribonuclease H"/>
    <property type="match status" value="1"/>
</dbReference>
<proteinExistence type="predicted"/>
<dbReference type="Pfam" id="PF24626">
    <property type="entry name" value="SH3_Tf2-1"/>
    <property type="match status" value="1"/>
</dbReference>
<dbReference type="InterPro" id="IPR023780">
    <property type="entry name" value="Chromo_domain"/>
</dbReference>
<dbReference type="Proteomes" id="UP001151760">
    <property type="component" value="Unassembled WGS sequence"/>
</dbReference>
<comment type="caution">
    <text evidence="3">The sequence shown here is derived from an EMBL/GenBank/DDBJ whole genome shotgun (WGS) entry which is preliminary data.</text>
</comment>
<dbReference type="Pfam" id="PF00385">
    <property type="entry name" value="Chromo"/>
    <property type="match status" value="1"/>
</dbReference>
<evidence type="ECO:0000313" key="3">
    <source>
        <dbReference type="EMBL" id="GJT04547.1"/>
    </source>
</evidence>
<evidence type="ECO:0000313" key="4">
    <source>
        <dbReference type="Proteomes" id="UP001151760"/>
    </source>
</evidence>
<dbReference type="InterPro" id="IPR036397">
    <property type="entry name" value="RNaseH_sf"/>
</dbReference>
<reference evidence="3" key="1">
    <citation type="journal article" date="2022" name="Int. J. Mol. Sci.">
        <title>Draft Genome of Tanacetum Coccineum: Genomic Comparison of Closely Related Tanacetum-Family Plants.</title>
        <authorList>
            <person name="Yamashiro T."/>
            <person name="Shiraishi A."/>
            <person name="Nakayama K."/>
            <person name="Satake H."/>
        </authorList>
    </citation>
    <scope>NUCLEOTIDE SEQUENCE</scope>
</reference>
<sequence>MRSGIPELITHPLKLLPRLLQPLNLPEQIWEELSMNFIDGLPKSEGYSVIMVVVDRLSKSAHFIPLKHPYTAASVAVELIRGIVRLHGIPKSIVLYGRDPPTIMGYDKGVATTFEVDRYLLERNEVLDELKMHLRRAQQLMKVQADGKRRDVQFQVGDLIVEMVGAVAYRLKLPPTAAIHPVFHVSQLKAVIGDHVAEPELPVGLTEDMAVVCKPVEVIGTREGSEGLEVLVMWEGLTRDETTWERADLLSKQFPAFHLEDKVNFQGGSNDMNRGRFGKVYRRNKEAT</sequence>
<feature type="domain" description="Tf2-1-like SH3-like" evidence="2">
    <location>
        <begin position="160"/>
        <end position="191"/>
    </location>
</feature>
<accession>A0ABQ5ARX1</accession>
<dbReference type="InterPro" id="IPR012337">
    <property type="entry name" value="RNaseH-like_sf"/>
</dbReference>
<dbReference type="SUPFAM" id="SSF54160">
    <property type="entry name" value="Chromo domain-like"/>
    <property type="match status" value="1"/>
</dbReference>
<reference evidence="3" key="2">
    <citation type="submission" date="2022-01" db="EMBL/GenBank/DDBJ databases">
        <authorList>
            <person name="Yamashiro T."/>
            <person name="Shiraishi A."/>
            <person name="Satake H."/>
            <person name="Nakayama K."/>
        </authorList>
    </citation>
    <scope>NUCLEOTIDE SEQUENCE</scope>
</reference>